<dbReference type="PIRSF" id="PIRSF012318">
    <property type="entry name" value="UCP012318"/>
    <property type="match status" value="1"/>
</dbReference>
<dbReference type="InterPro" id="IPR009078">
    <property type="entry name" value="Ferritin-like_SF"/>
</dbReference>
<gene>
    <name evidence="1" type="ORF">DC077_05085</name>
    <name evidence="2" type="ORF">DC078_00165</name>
</gene>
<organism evidence="1 3">
    <name type="scientific">Ignatzschineria cameli</name>
    <dbReference type="NCBI Taxonomy" id="2182793"/>
    <lineage>
        <taxon>Bacteria</taxon>
        <taxon>Pseudomonadati</taxon>
        <taxon>Pseudomonadota</taxon>
        <taxon>Gammaproteobacteria</taxon>
        <taxon>Cardiobacteriales</taxon>
        <taxon>Ignatzschineriaceae</taxon>
        <taxon>Ignatzschineria</taxon>
    </lineage>
</organism>
<name>A0A2U2ASS7_9GAMM</name>
<dbReference type="Proteomes" id="UP000245059">
    <property type="component" value="Unassembled WGS sequence"/>
</dbReference>
<reference evidence="3 4" key="2">
    <citation type="submission" date="2018-05" db="EMBL/GenBank/DDBJ databases">
        <title>Ignatzschineria dubaiensis sp. nov., isolated from necrotic foot tissues of dromedaries (Camelus dromedarius) and associated maggots in Dubai, United Arab Emirates.</title>
        <authorList>
            <person name="Tsang C.C."/>
            <person name="Tang J.Y.M."/>
            <person name="Fong J.Y.H."/>
            <person name="Kinne J."/>
            <person name="Lee H.H."/>
            <person name="Joseph M."/>
            <person name="Jose S."/>
            <person name="Schuster R.K."/>
            <person name="Tang Y."/>
            <person name="Sivakumar S."/>
            <person name="Chen J.H.K."/>
            <person name="Teng J.L.L."/>
            <person name="Lau S.K.P."/>
            <person name="Wernery U."/>
            <person name="Woo P.C.Y."/>
        </authorList>
    </citation>
    <scope>NUCLEOTIDE SEQUENCE [LARGE SCALE GENOMIC DNA]</scope>
    <source>
        <strain evidence="3">UAE-HKU57</strain>
        <strain evidence="4">UAE-HKU58</strain>
    </source>
</reference>
<dbReference type="PANTHER" id="PTHR42782">
    <property type="entry name" value="SI:CH73-314G15.3"/>
    <property type="match status" value="1"/>
</dbReference>
<protein>
    <submittedName>
        <fullName evidence="1">DUF455 domain-containing protein</fullName>
    </submittedName>
</protein>
<dbReference type="InterPro" id="IPR011197">
    <property type="entry name" value="UCP012318"/>
</dbReference>
<dbReference type="AlphaFoldDB" id="A0A2U2ASS7"/>
<evidence type="ECO:0000313" key="3">
    <source>
        <dbReference type="Proteomes" id="UP000245059"/>
    </source>
</evidence>
<dbReference type="InterPro" id="IPR007402">
    <property type="entry name" value="DUF455"/>
</dbReference>
<dbReference type="CDD" id="cd00657">
    <property type="entry name" value="Ferritin_like"/>
    <property type="match status" value="1"/>
</dbReference>
<dbReference type="SUPFAM" id="SSF47240">
    <property type="entry name" value="Ferritin-like"/>
    <property type="match status" value="1"/>
</dbReference>
<dbReference type="EMBL" id="QEWW01000002">
    <property type="protein sequence ID" value="PWD87239.1"/>
    <property type="molecule type" value="Genomic_DNA"/>
</dbReference>
<evidence type="ECO:0000313" key="1">
    <source>
        <dbReference type="EMBL" id="PWD87239.1"/>
    </source>
</evidence>
<dbReference type="EMBL" id="QEWV01000001">
    <property type="protein sequence ID" value="PWD94371.1"/>
    <property type="molecule type" value="Genomic_DNA"/>
</dbReference>
<dbReference type="PANTHER" id="PTHR42782:SF4">
    <property type="entry name" value="DUF455 DOMAIN-CONTAINING PROTEIN"/>
    <property type="match status" value="1"/>
</dbReference>
<comment type="caution">
    <text evidence="1">The sequence shown here is derived from an EMBL/GenBank/DDBJ whole genome shotgun (WGS) entry which is preliminary data.</text>
</comment>
<dbReference type="Pfam" id="PF04305">
    <property type="entry name" value="DUF455"/>
    <property type="match status" value="1"/>
</dbReference>
<evidence type="ECO:0000313" key="2">
    <source>
        <dbReference type="EMBL" id="PWD94371.1"/>
    </source>
</evidence>
<dbReference type="OrthoDB" id="9778629at2"/>
<reference evidence="1" key="1">
    <citation type="journal article" date="2018" name="Genome Announc.">
        <title>Ignatzschineria cameli sp. nov., isolated from necrotic foot tissue of dromedaries (Camelus dromedarius) and associated maggots (Wohlfahrtia species) in Dubai.</title>
        <authorList>
            <person name="Tsang C.C."/>
            <person name="Tang J.Y."/>
            <person name="Fong J.Y."/>
            <person name="Kinne J."/>
            <person name="Lee H.H."/>
            <person name="Joseph M."/>
            <person name="Jose S."/>
            <person name="Schuster R.K."/>
            <person name="Tang Y."/>
            <person name="Sivakumar S."/>
            <person name="Chen J.H."/>
            <person name="Teng J.L."/>
            <person name="Lau S.K."/>
            <person name="Wernery U."/>
            <person name="Woo P.C."/>
        </authorList>
    </citation>
    <scope>NUCLEOTIDE SEQUENCE</scope>
    <source>
        <strain evidence="1">UAE-HKU57</strain>
        <strain evidence="2">UAE-HKU58</strain>
    </source>
</reference>
<sequence length="277" mass="31680">MEAVKVEASRGKEDFYAVIGDALYTTDPQEKCEKVDRLYDQLLNGEIAPYSSQDLESIQPAGRPALPQLVSPQEVPRRRLGSKAGVLALVHAICHIEFNAINLGLDAAYRFRQMPAKFYQDWLLVAKDEVRHFRMLVQYLESEGSFYGAYQAHNGLWDSAERTAHDPLIRMALVPRVLEARGLDVTPGIIERLTLNGQTDVVARLEIILKEEEFHVLVGNHWYRYLCEQRNLPPKETFFDLIEEYGQTLKPPFNIEARLRSGFTQEEIDYLVASIDL</sequence>
<evidence type="ECO:0000313" key="4">
    <source>
        <dbReference type="Proteomes" id="UP000245217"/>
    </source>
</evidence>
<proteinExistence type="predicted"/>
<keyword evidence="4" id="KW-1185">Reference proteome</keyword>
<accession>A0A2U2ASS7</accession>
<dbReference type="Proteomes" id="UP000245217">
    <property type="component" value="Unassembled WGS sequence"/>
</dbReference>